<dbReference type="HAMAP" id="MF_00092">
    <property type="entry name" value="MutS2"/>
    <property type="match status" value="1"/>
</dbReference>
<evidence type="ECO:0000256" key="3">
    <source>
        <dbReference type="ARBA" id="ARBA00022801"/>
    </source>
</evidence>
<feature type="compositionally biased region" description="Polar residues" evidence="8">
    <location>
        <begin position="619"/>
        <end position="630"/>
    </location>
</feature>
<comment type="function">
    <text evidence="7">Acts as a ribosome collision sensor, splitting the ribosome into its 2 subunits. Detects stalled/collided 70S ribosomes which it binds and splits by an ATP-hydrolysis driven conformational change. Acts upstream of the ribosome quality control system (RQC), a ribosome-associated complex that mediates the extraction of incompletely synthesized nascent chains from stalled ribosomes and their subsequent degradation. Probably generates substrates for RQC.</text>
</comment>
<gene>
    <name evidence="7" type="primary">mutS2</name>
    <name evidence="7" type="synonym">rqcU</name>
    <name evidence="10" type="ORF">NEE14_002440</name>
</gene>
<dbReference type="Pfam" id="PF00488">
    <property type="entry name" value="MutS_V"/>
    <property type="match status" value="1"/>
</dbReference>
<keyword evidence="4 7" id="KW-0067">ATP-binding</keyword>
<dbReference type="RefSeq" id="WP_251968256.1">
    <property type="nucleotide sequence ID" value="NZ_CP146284.1"/>
</dbReference>
<feature type="domain" description="Smr" evidence="9">
    <location>
        <begin position="747"/>
        <end position="822"/>
    </location>
</feature>
<dbReference type="InterPro" id="IPR045076">
    <property type="entry name" value="MutS"/>
</dbReference>
<comment type="similarity">
    <text evidence="7">Belongs to the DNA mismatch repair MutS family. MutS2 subfamily.</text>
</comment>
<dbReference type="SMART" id="SM00534">
    <property type="entry name" value="MUTSac"/>
    <property type="match status" value="1"/>
</dbReference>
<dbReference type="PANTHER" id="PTHR48466:SF2">
    <property type="entry name" value="OS10G0509000 PROTEIN"/>
    <property type="match status" value="1"/>
</dbReference>
<dbReference type="Gene3D" id="3.30.1370.110">
    <property type="match status" value="1"/>
</dbReference>
<keyword evidence="3 7" id="KW-0378">Hydrolase</keyword>
<accession>A0ABZ2IQ76</accession>
<dbReference type="EC" id="3.6.4.-" evidence="7"/>
<evidence type="ECO:0000256" key="2">
    <source>
        <dbReference type="ARBA" id="ARBA00022741"/>
    </source>
</evidence>
<dbReference type="InterPro" id="IPR027417">
    <property type="entry name" value="P-loop_NTPase"/>
</dbReference>
<dbReference type="SMART" id="SM00533">
    <property type="entry name" value="MUTSd"/>
    <property type="match status" value="1"/>
</dbReference>
<sequence length="822" mass="93745">MIYPSNFEQKTGFDKVRLLVSDKCLSPLGKERVADMSFSTDFAFISNELDLVDEFVKIQQGETDFPANYFFDVRYSLKRIRPEGTWMDEKELFDLKRSLQTIHDIIRFFQPDEDGEIKYPALTALAGDILVFPQLVGRIDTILDKFGKVKDSASPELQTIRREMTITMSNISLNLQSILRAAQSEGVVDKDVTPTMRDGRLMIPVAPAFKRKIKGIVHDESASGKTVFIEPESVVEANNRIRELEGEEKREIIRILTDFTNFVRPLVPDILQSYEFLADIDFIRAKALFAIEIQGIRPVVEDKQQLDWARAIHPLLYLSLKKQHKEVVPLDIELTAEKRLLIISGPNAGGKSVCLKTVGLLQYMLQCGLLVPMHESSRTGLFEHLFIDIGDEQSIENDLSTYSSHLTHMKYFVRNCNERTILLIDEFGSGTEPQIGGAIAEALLNRFNQHKSFGVITTHYQNLKHFAEDTPGIVNGAMLYDRHLMQPLFKLAIGNPGSSFAIEIARKIGLPEDVIAEATEKVGMDYINMDKYLQDIVRDKRYWESKRQNIRQREKKLEDIIARYEKDLAEVNSQRKEIVREAKAEAARILSEANAKIENTIREIKEAQAEKERTKQARQELQSFKDSVSDAQEEDDKLARKMAKLKERAERKKQKQKASAQPEFNRDVIEVGDSVRLKGQTSVGTVLELQEKQATVAFGMIKSTVKLDRLEKVSKNQIKKEIQKSTFVSEQTSEQMHEKRLHFKQEIDVRGMRGDEALQTVTYFIDDAIQVGAQQVRILHGTGTGILRQLIREYLRTVPGVKNFHDEHVQFGGAGITVVELE</sequence>
<dbReference type="NCBIfam" id="TIGR01069">
    <property type="entry name" value="mutS2"/>
    <property type="match status" value="1"/>
</dbReference>
<feature type="binding site" evidence="7">
    <location>
        <begin position="345"/>
        <end position="352"/>
    </location>
    <ligand>
        <name>ATP</name>
        <dbReference type="ChEBI" id="CHEBI:30616"/>
    </ligand>
</feature>
<comment type="function">
    <text evidence="7">Endonuclease that is involved in the suppression of homologous recombination and thus may have a key role in the control of bacterial genetic diversity.</text>
</comment>
<keyword evidence="1 7" id="KW-0699">rRNA-binding</keyword>
<organism evidence="10 11">
    <name type="scientific">Parabacteroides absconsus</name>
    <dbReference type="NCBI Taxonomy" id="2951805"/>
    <lineage>
        <taxon>Bacteria</taxon>
        <taxon>Pseudomonadati</taxon>
        <taxon>Bacteroidota</taxon>
        <taxon>Bacteroidia</taxon>
        <taxon>Bacteroidales</taxon>
        <taxon>Tannerellaceae</taxon>
        <taxon>Parabacteroides</taxon>
    </lineage>
</organism>
<dbReference type="EMBL" id="CP146284">
    <property type="protein sequence ID" value="WWV66869.1"/>
    <property type="molecule type" value="Genomic_DNA"/>
</dbReference>
<keyword evidence="6 7" id="KW-0238">DNA-binding</keyword>
<evidence type="ECO:0000313" key="10">
    <source>
        <dbReference type="EMBL" id="WWV66869.1"/>
    </source>
</evidence>
<dbReference type="PROSITE" id="PS00486">
    <property type="entry name" value="DNA_MISMATCH_REPAIR_2"/>
    <property type="match status" value="1"/>
</dbReference>
<feature type="compositionally biased region" description="Basic and acidic residues" evidence="8">
    <location>
        <begin position="608"/>
        <end position="618"/>
    </location>
</feature>
<keyword evidence="2 7" id="KW-0547">Nucleotide-binding</keyword>
<evidence type="ECO:0000313" key="11">
    <source>
        <dbReference type="Proteomes" id="UP001320603"/>
    </source>
</evidence>
<dbReference type="PIRSF" id="PIRSF005814">
    <property type="entry name" value="MutS_YshD"/>
    <property type="match status" value="1"/>
</dbReference>
<keyword evidence="7" id="KW-0540">Nuclease</keyword>
<keyword evidence="7" id="KW-0255">Endonuclease</keyword>
<dbReference type="SUPFAM" id="SSF52540">
    <property type="entry name" value="P-loop containing nucleoside triphosphate hydrolases"/>
    <property type="match status" value="1"/>
</dbReference>
<keyword evidence="5 7" id="KW-0694">RNA-binding</keyword>
<evidence type="ECO:0000256" key="5">
    <source>
        <dbReference type="ARBA" id="ARBA00022884"/>
    </source>
</evidence>
<evidence type="ECO:0000259" key="9">
    <source>
        <dbReference type="PROSITE" id="PS50828"/>
    </source>
</evidence>
<dbReference type="Gene3D" id="3.40.50.300">
    <property type="entry name" value="P-loop containing nucleotide triphosphate hydrolases"/>
    <property type="match status" value="1"/>
</dbReference>
<comment type="subunit">
    <text evidence="7">Homodimer. Binds to stalled ribosomes, contacting rRNA.</text>
</comment>
<evidence type="ECO:0000256" key="8">
    <source>
        <dbReference type="SAM" id="MobiDB-lite"/>
    </source>
</evidence>
<dbReference type="InterPro" id="IPR036187">
    <property type="entry name" value="DNA_mismatch_repair_MutS_sf"/>
</dbReference>
<evidence type="ECO:0000256" key="6">
    <source>
        <dbReference type="ARBA" id="ARBA00023125"/>
    </source>
</evidence>
<dbReference type="InterPro" id="IPR000432">
    <property type="entry name" value="DNA_mismatch_repair_MutS_C"/>
</dbReference>
<dbReference type="EC" id="3.1.-.-" evidence="7"/>
<dbReference type="PROSITE" id="PS50828">
    <property type="entry name" value="SMR"/>
    <property type="match status" value="1"/>
</dbReference>
<dbReference type="InterPro" id="IPR002625">
    <property type="entry name" value="Smr_dom"/>
</dbReference>
<name>A0ABZ2IQ76_9BACT</name>
<dbReference type="Pfam" id="PF20297">
    <property type="entry name" value="MSSS"/>
    <property type="match status" value="1"/>
</dbReference>
<reference evidence="10 11" key="1">
    <citation type="submission" date="2024-02" db="EMBL/GenBank/DDBJ databases">
        <title>Whole genome sequencing of Parabacteroides sp. AD58.</title>
        <authorList>
            <person name="Chaplin A.V."/>
            <person name="Pikina A.P."/>
            <person name="Sokolova S.R."/>
            <person name="Korostin D.O."/>
            <person name="Efimov B.A."/>
        </authorList>
    </citation>
    <scope>NUCLEOTIDE SEQUENCE [LARGE SCALE GENOMIC DNA]</scope>
    <source>
        <strain evidence="10 11">AD58</strain>
    </source>
</reference>
<dbReference type="Proteomes" id="UP001320603">
    <property type="component" value="Chromosome"/>
</dbReference>
<evidence type="ECO:0000256" key="7">
    <source>
        <dbReference type="HAMAP-Rule" id="MF_00092"/>
    </source>
</evidence>
<keyword evidence="11" id="KW-1185">Reference proteome</keyword>
<dbReference type="SUPFAM" id="SSF48334">
    <property type="entry name" value="DNA repair protein MutS, domain III"/>
    <property type="match status" value="1"/>
</dbReference>
<dbReference type="SMART" id="SM00463">
    <property type="entry name" value="SMR"/>
    <property type="match status" value="1"/>
</dbReference>
<dbReference type="SUPFAM" id="SSF160443">
    <property type="entry name" value="SMR domain-like"/>
    <property type="match status" value="1"/>
</dbReference>
<dbReference type="InterPro" id="IPR046893">
    <property type="entry name" value="MSSS"/>
</dbReference>
<dbReference type="InterPro" id="IPR007696">
    <property type="entry name" value="DNA_mismatch_repair_MutS_core"/>
</dbReference>
<dbReference type="PANTHER" id="PTHR48466">
    <property type="entry name" value="OS10G0509000 PROTEIN-RELATED"/>
    <property type="match status" value="1"/>
</dbReference>
<dbReference type="InterPro" id="IPR005747">
    <property type="entry name" value="MutS2"/>
</dbReference>
<dbReference type="Pfam" id="PF01713">
    <property type="entry name" value="Smr"/>
    <property type="match status" value="1"/>
</dbReference>
<evidence type="ECO:0000256" key="1">
    <source>
        <dbReference type="ARBA" id="ARBA00022730"/>
    </source>
</evidence>
<evidence type="ECO:0000256" key="4">
    <source>
        <dbReference type="ARBA" id="ARBA00022840"/>
    </source>
</evidence>
<dbReference type="CDD" id="cd06503">
    <property type="entry name" value="ATP-synt_Fo_b"/>
    <property type="match status" value="1"/>
</dbReference>
<feature type="region of interest" description="Disordered" evidence="8">
    <location>
        <begin position="608"/>
        <end position="665"/>
    </location>
</feature>
<dbReference type="InterPro" id="IPR036063">
    <property type="entry name" value="Smr_dom_sf"/>
</dbReference>
<proteinExistence type="inferred from homology"/>
<protein>
    <recommendedName>
        <fullName evidence="7">Endonuclease MutS2</fullName>
        <ecNumber evidence="7">3.1.-.-</ecNumber>
    </recommendedName>
    <alternativeName>
        <fullName evidence="7">Ribosome-associated protein quality control-upstream factor</fullName>
        <shortName evidence="7">RQC-upstream factor</shortName>
        <shortName evidence="7">RqcU</shortName>
        <ecNumber evidence="7">3.6.4.-</ecNumber>
    </alternativeName>
</protein>